<keyword evidence="2" id="KW-0067">ATP-binding</keyword>
<dbReference type="Gene3D" id="3.40.50.300">
    <property type="entry name" value="P-loop containing nucleotide triphosphate hydrolases"/>
    <property type="match status" value="1"/>
</dbReference>
<evidence type="ECO:0000259" key="1">
    <source>
        <dbReference type="Pfam" id="PF13304"/>
    </source>
</evidence>
<dbReference type="InterPro" id="IPR051396">
    <property type="entry name" value="Bact_Antivir_Def_Nuclease"/>
</dbReference>
<name>A0A0G4K432_9SPIR</name>
<organism evidence="2 3">
    <name type="scientific">Brachyspira suanatina</name>
    <dbReference type="NCBI Taxonomy" id="381802"/>
    <lineage>
        <taxon>Bacteria</taxon>
        <taxon>Pseudomonadati</taxon>
        <taxon>Spirochaetota</taxon>
        <taxon>Spirochaetia</taxon>
        <taxon>Brachyspirales</taxon>
        <taxon>Brachyspiraceae</taxon>
        <taxon>Brachyspira</taxon>
    </lineage>
</organism>
<protein>
    <submittedName>
        <fullName evidence="2">ATP-binding protein</fullName>
    </submittedName>
</protein>
<dbReference type="InterPro" id="IPR027417">
    <property type="entry name" value="P-loop_NTPase"/>
</dbReference>
<gene>
    <name evidence="2" type="ORF">BRSU_0314</name>
</gene>
<feature type="domain" description="ATPase AAA-type core" evidence="1">
    <location>
        <begin position="51"/>
        <end position="372"/>
    </location>
</feature>
<dbReference type="RefSeq" id="WP_245158026.1">
    <property type="nucleotide sequence ID" value="NZ_CVLB01000001.1"/>
</dbReference>
<keyword evidence="3" id="KW-1185">Reference proteome</keyword>
<keyword evidence="2" id="KW-0547">Nucleotide-binding</keyword>
<dbReference type="PANTHER" id="PTHR43581:SF4">
    <property type="entry name" value="ATP_GTP PHOSPHATASE"/>
    <property type="match status" value="1"/>
</dbReference>
<dbReference type="InterPro" id="IPR003959">
    <property type="entry name" value="ATPase_AAA_core"/>
</dbReference>
<dbReference type="AlphaFoldDB" id="A0A0G4K432"/>
<dbReference type="EMBL" id="CVLB01000001">
    <property type="protein sequence ID" value="CRF31699.1"/>
    <property type="molecule type" value="Genomic_DNA"/>
</dbReference>
<dbReference type="SUPFAM" id="SSF52540">
    <property type="entry name" value="P-loop containing nucleoside triphosphate hydrolases"/>
    <property type="match status" value="1"/>
</dbReference>
<evidence type="ECO:0000313" key="2">
    <source>
        <dbReference type="EMBL" id="CRF31699.1"/>
    </source>
</evidence>
<evidence type="ECO:0000313" key="3">
    <source>
        <dbReference type="Proteomes" id="UP000043763"/>
    </source>
</evidence>
<dbReference type="PANTHER" id="PTHR43581">
    <property type="entry name" value="ATP/GTP PHOSPHATASE"/>
    <property type="match status" value="1"/>
</dbReference>
<dbReference type="Proteomes" id="UP000043763">
    <property type="component" value="Unassembled WGS sequence"/>
</dbReference>
<dbReference type="GO" id="GO:0016887">
    <property type="term" value="F:ATP hydrolysis activity"/>
    <property type="evidence" value="ECO:0007669"/>
    <property type="project" value="InterPro"/>
</dbReference>
<accession>A0A0G4K432</accession>
<reference evidence="3" key="1">
    <citation type="submission" date="2015-04" db="EMBL/GenBank/DDBJ databases">
        <authorList>
            <person name="Mushtaq Mamoona"/>
        </authorList>
    </citation>
    <scope>NUCLEOTIDE SEQUENCE [LARGE SCALE GENOMIC DNA]</scope>
    <source>
        <strain evidence="3">AN4859/03</strain>
    </source>
</reference>
<dbReference type="Pfam" id="PF13304">
    <property type="entry name" value="AAA_21"/>
    <property type="match status" value="1"/>
</dbReference>
<dbReference type="GO" id="GO:0005524">
    <property type="term" value="F:ATP binding"/>
    <property type="evidence" value="ECO:0007669"/>
    <property type="project" value="UniProtKB-KW"/>
</dbReference>
<proteinExistence type="predicted"/>
<sequence>MTFIKIINLILIYIDLLSDTINIMESNKIENIKISNITVFKYADINVSKGLNVFIGKNGTGKTHLLKIINCLDNNFYNIDEVIDINSFDFNFDIDLDNDEIKTIKINKIDEKLSPFGQDAFKLLKMDLDNEDLDNEDLDNIESNTLKDLLDMIFDNEKAKKFFNDTECFFNKYFYIKINDTINLKIKNLFLKPKKNINNYNLFLSLENNDNYLFQNKKFTFIPCKDMLSYSNGFTALYDKRDVNFEPIYYNILKKAELPKLRSLDKKLENIAMDIENAIGGKTVYKNNSFFIKYNHIGEVSFDMVAEGHKKLALLYTLIMNGEIDENTILLVDEPESNLNPQLTDLLVKILLDLSRLGCQIFIATHNDFILNDIELQRKKDDEIMFHSFYFDDDNIKDGVKVESNEILSNLSYNPIEAKIIKQHNESIDKMFE</sequence>